<name>A0ABS9WBN6_9PROT</name>
<keyword evidence="2" id="KW-1185">Reference proteome</keyword>
<evidence type="ECO:0000313" key="2">
    <source>
        <dbReference type="Proteomes" id="UP001201985"/>
    </source>
</evidence>
<dbReference type="PANTHER" id="PTHR34472:SF1">
    <property type="entry name" value="SULFUR CARRIER PROTEIN THIS"/>
    <property type="match status" value="1"/>
</dbReference>
<dbReference type="CDD" id="cd00565">
    <property type="entry name" value="Ubl_ThiS"/>
    <property type="match status" value="1"/>
</dbReference>
<dbReference type="NCBIfam" id="TIGR01683">
    <property type="entry name" value="thiS"/>
    <property type="match status" value="1"/>
</dbReference>
<dbReference type="InterPro" id="IPR016155">
    <property type="entry name" value="Mopterin_synth/thiamin_S_b"/>
</dbReference>
<dbReference type="InterPro" id="IPR003749">
    <property type="entry name" value="ThiS/MoaD-like"/>
</dbReference>
<dbReference type="EMBL" id="JALBUU010000125">
    <property type="protein sequence ID" value="MCI0756413.1"/>
    <property type="molecule type" value="Genomic_DNA"/>
</dbReference>
<proteinExistence type="predicted"/>
<dbReference type="RefSeq" id="WP_120009692.1">
    <property type="nucleotide sequence ID" value="NZ_JALBUU010000125.1"/>
</dbReference>
<dbReference type="PANTHER" id="PTHR34472">
    <property type="entry name" value="SULFUR CARRIER PROTEIN THIS"/>
    <property type="match status" value="1"/>
</dbReference>
<comment type="caution">
    <text evidence="1">The sequence shown here is derived from an EMBL/GenBank/DDBJ whole genome shotgun (WGS) entry which is preliminary data.</text>
</comment>
<protein>
    <submittedName>
        <fullName evidence="1">Sulfur carrier protein ThiS</fullName>
    </submittedName>
</protein>
<organism evidence="1 2">
    <name type="scientific">Teichococcus vastitatis</name>
    <dbReference type="NCBI Taxonomy" id="2307076"/>
    <lineage>
        <taxon>Bacteria</taxon>
        <taxon>Pseudomonadati</taxon>
        <taxon>Pseudomonadota</taxon>
        <taxon>Alphaproteobacteria</taxon>
        <taxon>Acetobacterales</taxon>
        <taxon>Roseomonadaceae</taxon>
        <taxon>Roseomonas</taxon>
    </lineage>
</organism>
<dbReference type="InterPro" id="IPR010035">
    <property type="entry name" value="Thi_S"/>
</dbReference>
<dbReference type="InterPro" id="IPR012675">
    <property type="entry name" value="Beta-grasp_dom_sf"/>
</dbReference>
<dbReference type="Gene3D" id="3.10.20.30">
    <property type="match status" value="1"/>
</dbReference>
<dbReference type="Pfam" id="PF02597">
    <property type="entry name" value="ThiS"/>
    <property type="match status" value="1"/>
</dbReference>
<dbReference type="SUPFAM" id="SSF54285">
    <property type="entry name" value="MoaD/ThiS"/>
    <property type="match status" value="1"/>
</dbReference>
<dbReference type="Proteomes" id="UP001201985">
    <property type="component" value="Unassembled WGS sequence"/>
</dbReference>
<reference evidence="1 2" key="1">
    <citation type="submission" date="2022-03" db="EMBL/GenBank/DDBJ databases">
        <title>Complete genome analysis of Roseomonas KG 17.1 : a prolific producer of plant growth promoters.</title>
        <authorList>
            <person name="Saadouli I."/>
            <person name="Najjari A."/>
            <person name="Mosbah A."/>
            <person name="Ouzari H.I."/>
        </authorList>
    </citation>
    <scope>NUCLEOTIDE SEQUENCE [LARGE SCALE GENOMIC DNA]</scope>
    <source>
        <strain evidence="1 2">KG17-1</strain>
    </source>
</reference>
<sequence length="70" mass="7673">MADRIEITLNGESRFIQPAVTVAELLAHLSLDTRRVAVERNLETVPRAAFGDTALHQGDTLEIAHFIGGF</sequence>
<accession>A0ABS9WBN6</accession>
<evidence type="ECO:0000313" key="1">
    <source>
        <dbReference type="EMBL" id="MCI0756413.1"/>
    </source>
</evidence>
<gene>
    <name evidence="1" type="primary">thiS</name>
    <name evidence="1" type="ORF">MON41_22500</name>
</gene>